<dbReference type="EMBL" id="JAQNDN010000024">
    <property type="protein sequence ID" value="MDC0674533.1"/>
    <property type="molecule type" value="Genomic_DNA"/>
</dbReference>
<keyword evidence="1" id="KW-0472">Membrane</keyword>
<keyword evidence="4" id="KW-1185">Reference proteome</keyword>
<proteinExistence type="predicted"/>
<name>A0ABT5BK55_9BACT</name>
<keyword evidence="2" id="KW-0732">Signal</keyword>
<dbReference type="RefSeq" id="WP_272008866.1">
    <property type="nucleotide sequence ID" value="NZ_JAQNDN010000024.1"/>
</dbReference>
<comment type="caution">
    <text evidence="3">The sequence shown here is derived from an EMBL/GenBank/DDBJ whole genome shotgun (WGS) entry which is preliminary data.</text>
</comment>
<accession>A0ABT5BK55</accession>
<evidence type="ECO:0000256" key="2">
    <source>
        <dbReference type="SAM" id="SignalP"/>
    </source>
</evidence>
<reference evidence="3 4" key="1">
    <citation type="submission" date="2022-11" db="EMBL/GenBank/DDBJ databases">
        <title>Minimal conservation of predation-associated metabolite biosynthetic gene clusters underscores biosynthetic potential of Myxococcota including descriptions for ten novel species: Archangium lansinium sp. nov., Myxococcus landrumus sp. nov., Nannocystis bai.</title>
        <authorList>
            <person name="Ahearne A."/>
            <person name="Stevens C."/>
            <person name="Dowd S."/>
        </authorList>
    </citation>
    <scope>NUCLEOTIDE SEQUENCE [LARGE SCALE GENOMIC DNA]</scope>
    <source>
        <strain evidence="3 4">NCELM</strain>
    </source>
</reference>
<keyword evidence="1" id="KW-1133">Transmembrane helix</keyword>
<evidence type="ECO:0008006" key="5">
    <source>
        <dbReference type="Google" id="ProtNLM"/>
    </source>
</evidence>
<evidence type="ECO:0000313" key="4">
    <source>
        <dbReference type="Proteomes" id="UP001217838"/>
    </source>
</evidence>
<feature type="chain" id="PRO_5047255608" description="MYXO-CTERM domain-containing protein" evidence="2">
    <location>
        <begin position="23"/>
        <end position="305"/>
    </location>
</feature>
<organism evidence="3 4">
    <name type="scientific">Nannocystis radixulma</name>
    <dbReference type="NCBI Taxonomy" id="2995305"/>
    <lineage>
        <taxon>Bacteria</taxon>
        <taxon>Pseudomonadati</taxon>
        <taxon>Myxococcota</taxon>
        <taxon>Polyangia</taxon>
        <taxon>Nannocystales</taxon>
        <taxon>Nannocystaceae</taxon>
        <taxon>Nannocystis</taxon>
    </lineage>
</organism>
<evidence type="ECO:0000256" key="1">
    <source>
        <dbReference type="SAM" id="Phobius"/>
    </source>
</evidence>
<keyword evidence="1" id="KW-0812">Transmembrane</keyword>
<sequence length="305" mass="33274">MYSTTNISSTTRARVLAGLACAALFVLPERPAAALSCDGPPWEDEWSMPGSLHDSTAEFPLDAQFWELRGCAYDFAPPSECRLERGDDVIPVAVEVDGAEHCNVEPSYVGGDNFPDALVRYVPERPLLPERSYVLVCDANGPAPNDEQGQYTFVRSRLDPAPAAAPGSLDDIGLEFKRGDEGCCESGSYLDLRLDLEQPWLLEGGYVEVLYDDGQVFAVREPDSNWSSAIEMPPTKGGLELTPVAADGTRGETRRFDRGDYDRELIYTPCAVTGHASPLALWLFAPLLWIGTLGRRRRRAAGGAS</sequence>
<gene>
    <name evidence="3" type="ORF">POL58_42695</name>
</gene>
<protein>
    <recommendedName>
        <fullName evidence="5">MYXO-CTERM domain-containing protein</fullName>
    </recommendedName>
</protein>
<dbReference type="Proteomes" id="UP001217838">
    <property type="component" value="Unassembled WGS sequence"/>
</dbReference>
<feature type="signal peptide" evidence="2">
    <location>
        <begin position="1"/>
        <end position="22"/>
    </location>
</feature>
<evidence type="ECO:0000313" key="3">
    <source>
        <dbReference type="EMBL" id="MDC0674533.1"/>
    </source>
</evidence>
<feature type="transmembrane region" description="Helical" evidence="1">
    <location>
        <begin position="265"/>
        <end position="290"/>
    </location>
</feature>